<feature type="compositionally biased region" description="Polar residues" evidence="9">
    <location>
        <begin position="848"/>
        <end position="859"/>
    </location>
</feature>
<gene>
    <name evidence="12" type="ORF">AMELA_G00050520</name>
</gene>
<evidence type="ECO:0000256" key="7">
    <source>
        <dbReference type="ARBA" id="ARBA00023180"/>
    </source>
</evidence>
<evidence type="ECO:0000256" key="3">
    <source>
        <dbReference type="ARBA" id="ARBA00022737"/>
    </source>
</evidence>
<feature type="compositionally biased region" description="Basic and acidic residues" evidence="9">
    <location>
        <begin position="580"/>
        <end position="614"/>
    </location>
</feature>
<feature type="domain" description="Cadherin" evidence="11">
    <location>
        <begin position="1"/>
        <end position="57"/>
    </location>
</feature>
<feature type="compositionally biased region" description="Polar residues" evidence="9">
    <location>
        <begin position="796"/>
        <end position="810"/>
    </location>
</feature>
<dbReference type="PROSITE" id="PS00232">
    <property type="entry name" value="CADHERIN_1"/>
    <property type="match status" value="1"/>
</dbReference>
<evidence type="ECO:0000256" key="10">
    <source>
        <dbReference type="SAM" id="Phobius"/>
    </source>
</evidence>
<protein>
    <recommendedName>
        <fullName evidence="11">Cadherin domain-containing protein</fullName>
    </recommendedName>
</protein>
<feature type="compositionally biased region" description="Polar residues" evidence="9">
    <location>
        <begin position="831"/>
        <end position="840"/>
    </location>
</feature>
<feature type="compositionally biased region" description="Basic and acidic residues" evidence="9">
    <location>
        <begin position="546"/>
        <end position="560"/>
    </location>
</feature>
<evidence type="ECO:0000256" key="8">
    <source>
        <dbReference type="PROSITE-ProRule" id="PRU00043"/>
    </source>
</evidence>
<dbReference type="SUPFAM" id="SSF49313">
    <property type="entry name" value="Cadherin-like"/>
    <property type="match status" value="2"/>
</dbReference>
<feature type="compositionally biased region" description="Acidic residues" evidence="9">
    <location>
        <begin position="615"/>
        <end position="625"/>
    </location>
</feature>
<feature type="compositionally biased region" description="Low complexity" evidence="9">
    <location>
        <begin position="522"/>
        <end position="544"/>
    </location>
</feature>
<dbReference type="SMART" id="SM00112">
    <property type="entry name" value="CA"/>
    <property type="match status" value="1"/>
</dbReference>
<evidence type="ECO:0000256" key="9">
    <source>
        <dbReference type="SAM" id="MobiDB-lite"/>
    </source>
</evidence>
<name>A0A7J6B5G2_AMEME</name>
<dbReference type="PROSITE" id="PS50268">
    <property type="entry name" value="CADHERIN_2"/>
    <property type="match status" value="2"/>
</dbReference>
<keyword evidence="7" id="KW-0325">Glycoprotein</keyword>
<feature type="domain" description="Cadherin" evidence="11">
    <location>
        <begin position="58"/>
        <end position="172"/>
    </location>
</feature>
<feature type="region of interest" description="Disordered" evidence="9">
    <location>
        <begin position="402"/>
        <end position="457"/>
    </location>
</feature>
<dbReference type="AlphaFoldDB" id="A0A7J6B5G2"/>
<feature type="compositionally biased region" description="Low complexity" evidence="9">
    <location>
        <begin position="694"/>
        <end position="724"/>
    </location>
</feature>
<dbReference type="GO" id="GO:0005509">
    <property type="term" value="F:calcium ion binding"/>
    <property type="evidence" value="ECO:0007669"/>
    <property type="project" value="UniProtKB-UniRule"/>
</dbReference>
<dbReference type="InterPro" id="IPR015919">
    <property type="entry name" value="Cadherin-like_sf"/>
</dbReference>
<dbReference type="InterPro" id="IPR002126">
    <property type="entry name" value="Cadherin-like_dom"/>
</dbReference>
<keyword evidence="13" id="KW-1185">Reference proteome</keyword>
<comment type="caution">
    <text evidence="12">The sequence shown here is derived from an EMBL/GenBank/DDBJ whole genome shotgun (WGS) entry which is preliminary data.</text>
</comment>
<accession>A0A7J6B5G2</accession>
<reference evidence="12 13" key="1">
    <citation type="submission" date="2020-02" db="EMBL/GenBank/DDBJ databases">
        <title>A chromosome-scale genome assembly of the black bullhead catfish (Ameiurus melas).</title>
        <authorList>
            <person name="Wen M."/>
            <person name="Zham M."/>
            <person name="Cabau C."/>
            <person name="Klopp C."/>
            <person name="Donnadieu C."/>
            <person name="Roques C."/>
            <person name="Bouchez O."/>
            <person name="Lampietro C."/>
            <person name="Jouanno E."/>
            <person name="Herpin A."/>
            <person name="Louis A."/>
            <person name="Berthelot C."/>
            <person name="Parey E."/>
            <person name="Roest-Crollius H."/>
            <person name="Braasch I."/>
            <person name="Postlethwait J."/>
            <person name="Robinson-Rechavi M."/>
            <person name="Echchiki A."/>
            <person name="Begum T."/>
            <person name="Montfort J."/>
            <person name="Schartl M."/>
            <person name="Bobe J."/>
            <person name="Guiguen Y."/>
        </authorList>
    </citation>
    <scope>NUCLEOTIDE SEQUENCE [LARGE SCALE GENOMIC DNA]</scope>
    <source>
        <strain evidence="12">M_S1</strain>
        <tissue evidence="12">Blood</tissue>
    </source>
</reference>
<evidence type="ECO:0000313" key="13">
    <source>
        <dbReference type="Proteomes" id="UP000593565"/>
    </source>
</evidence>
<dbReference type="PANTHER" id="PTHR24028:SF328">
    <property type="entry name" value="CADHERIN-3"/>
    <property type="match status" value="1"/>
</dbReference>
<organism evidence="12 13">
    <name type="scientific">Ameiurus melas</name>
    <name type="common">Black bullhead</name>
    <name type="synonym">Silurus melas</name>
    <dbReference type="NCBI Taxonomy" id="219545"/>
    <lineage>
        <taxon>Eukaryota</taxon>
        <taxon>Metazoa</taxon>
        <taxon>Chordata</taxon>
        <taxon>Craniata</taxon>
        <taxon>Vertebrata</taxon>
        <taxon>Euteleostomi</taxon>
        <taxon>Actinopterygii</taxon>
        <taxon>Neopterygii</taxon>
        <taxon>Teleostei</taxon>
        <taxon>Ostariophysi</taxon>
        <taxon>Siluriformes</taxon>
        <taxon>Ictaluridae</taxon>
        <taxon>Ameiurus</taxon>
    </lineage>
</organism>
<feature type="compositionally biased region" description="Acidic residues" evidence="9">
    <location>
        <begin position="421"/>
        <end position="435"/>
    </location>
</feature>
<feature type="compositionally biased region" description="Acidic residues" evidence="9">
    <location>
        <begin position="561"/>
        <end position="579"/>
    </location>
</feature>
<dbReference type="GO" id="GO:0009653">
    <property type="term" value="P:anatomical structure morphogenesis"/>
    <property type="evidence" value="ECO:0007669"/>
    <property type="project" value="UniProtKB-ARBA"/>
</dbReference>
<dbReference type="EMBL" id="JAAGNN010000004">
    <property type="protein sequence ID" value="KAF4090322.1"/>
    <property type="molecule type" value="Genomic_DNA"/>
</dbReference>
<evidence type="ECO:0000259" key="11">
    <source>
        <dbReference type="PROSITE" id="PS50268"/>
    </source>
</evidence>
<evidence type="ECO:0000256" key="2">
    <source>
        <dbReference type="ARBA" id="ARBA00022692"/>
    </source>
</evidence>
<dbReference type="PANTHER" id="PTHR24028">
    <property type="entry name" value="CADHERIN-87A"/>
    <property type="match status" value="1"/>
</dbReference>
<dbReference type="InterPro" id="IPR050174">
    <property type="entry name" value="Protocadherin/Cadherin-CA"/>
</dbReference>
<feature type="compositionally biased region" description="Low complexity" evidence="9">
    <location>
        <begin position="647"/>
        <end position="685"/>
    </location>
</feature>
<dbReference type="Pfam" id="PF23206">
    <property type="entry name" value="PCDH15_12th"/>
    <property type="match status" value="1"/>
</dbReference>
<evidence type="ECO:0000256" key="6">
    <source>
        <dbReference type="ARBA" id="ARBA00023136"/>
    </source>
</evidence>
<sequence length="859" mass="94083">MIYTAKLLDYEMRTNYELRLQADSLVLVLANLRVPSKTNTAKVFINVQDENDHPPVFTESLYIGGVTEDTKTFTSVLKIIATDIDTGNYSKMAYRLIIPPTPEGQDSFVIEQYTGIIKSAIMYRNMRRSYFKFEVIATDDYGKGLTNSAAVVVSVVNALDMQVVVSNVPPTVVEENKEQLVRILERYVQDQIPGAKVIVESIGPRRHGEGYSLEDYSKSDLQVYAIDPLTNRAISRQELFKFLDGKILDINKEFQPYLGEGGRILEIRSPDIVATVKKAAQAVGYTEGALLALAIIIILCCIPAILIIMITYKQKQAECAKTARIQRSLATSKSAAAPVPVSAPASAPSNLYEELGDGKMYDPYPPYGSRRRLISPMYDEYGEAIMDDDGYYYSAYGPEGRGRGGGRGRGHGRQVEFQDITPEEEDESAEPESAEPEVPSIVSEEKVEPEAEESKAAKRLKSVIKLSKLLAVGKKVEPTRVSPWKKARIFPLIFRKGKKDKDYAKLTSARRIDSQESITEAPVSISVSEPEPSGSEASERSSVVTQDKDYLKVDLDREDATESTVDSESEAEEPEESEEESKSKSEKGTEKESGSEEESATEKEEESSVERTEKDSEEESEEDEDKSVASKEPESGSEVSLSHTQDSRGSSVRSSSGSMLSVSDSQVSSTRSSMRSGSSAGAGSEEVSEEDVSESAASEDAGSDRVSLSGSERGSTTSRSTAGSRSRKSTITRTSQDTIEEESEEELVGTEEEEEVEEEEEEEEEGKEEEDEEEEEDDEEETTEESKKSSGEMSDEITSQTSGSEGSATRSSEDALEGLSSIAEEDEDAITSDNDSASETGETEENSNAEIESGGSTSF</sequence>
<proteinExistence type="predicted"/>
<feature type="compositionally biased region" description="Acidic residues" evidence="9">
    <location>
        <begin position="738"/>
        <end position="783"/>
    </location>
</feature>
<dbReference type="InterPro" id="IPR056989">
    <property type="entry name" value="PCDH15_12th_dom"/>
</dbReference>
<dbReference type="Proteomes" id="UP000593565">
    <property type="component" value="Unassembled WGS sequence"/>
</dbReference>
<feature type="region of interest" description="Disordered" evidence="9">
    <location>
        <begin position="509"/>
        <end position="859"/>
    </location>
</feature>
<evidence type="ECO:0000256" key="5">
    <source>
        <dbReference type="ARBA" id="ARBA00022989"/>
    </source>
</evidence>
<dbReference type="GO" id="GO:0005886">
    <property type="term" value="C:plasma membrane"/>
    <property type="evidence" value="ECO:0007669"/>
    <property type="project" value="InterPro"/>
</dbReference>
<dbReference type="GO" id="GO:0007156">
    <property type="term" value="P:homophilic cell adhesion via plasma membrane adhesion molecules"/>
    <property type="evidence" value="ECO:0007669"/>
    <property type="project" value="InterPro"/>
</dbReference>
<keyword evidence="3" id="KW-0677">Repeat</keyword>
<dbReference type="InterPro" id="IPR020894">
    <property type="entry name" value="Cadherin_CS"/>
</dbReference>
<feature type="transmembrane region" description="Helical" evidence="10">
    <location>
        <begin position="289"/>
        <end position="312"/>
    </location>
</feature>
<keyword evidence="2 10" id="KW-0812">Transmembrane</keyword>
<dbReference type="Gene3D" id="2.60.40.60">
    <property type="entry name" value="Cadherins"/>
    <property type="match status" value="2"/>
</dbReference>
<keyword evidence="4 8" id="KW-0106">Calcium</keyword>
<dbReference type="CDD" id="cd11304">
    <property type="entry name" value="Cadherin_repeat"/>
    <property type="match status" value="2"/>
</dbReference>
<keyword evidence="5 10" id="KW-1133">Transmembrane helix</keyword>
<evidence type="ECO:0000313" key="12">
    <source>
        <dbReference type="EMBL" id="KAF4090322.1"/>
    </source>
</evidence>
<comment type="subcellular location">
    <subcellularLocation>
        <location evidence="1">Membrane</location>
        <topology evidence="1">Single-pass membrane protein</topology>
    </subcellularLocation>
</comment>
<feature type="compositionally biased region" description="Basic and acidic residues" evidence="9">
    <location>
        <begin position="443"/>
        <end position="456"/>
    </location>
</feature>
<evidence type="ECO:0000256" key="1">
    <source>
        <dbReference type="ARBA" id="ARBA00004167"/>
    </source>
</evidence>
<evidence type="ECO:0000256" key="4">
    <source>
        <dbReference type="ARBA" id="ARBA00022837"/>
    </source>
</evidence>
<keyword evidence="6 10" id="KW-0472">Membrane</keyword>